<evidence type="ECO:0000313" key="1">
    <source>
        <dbReference type="EMBL" id="DAE92201.1"/>
    </source>
</evidence>
<sequence>MIKNYDELRKVDVSKWIEQRDGADYLNWAKVVDLLHENGAGIVYFEPVVNELTGSSLYMTDKEFEDSKGNVNRVYETAVKIVIDDLEFIQRGPVTNGSNPVKDNSMSQQRLWNCQTRLFVKGVAIRTGLGFDLWLKEELKDSKNSWEDDLSRHDIFKIKERCQQIYTQKLKEGLSVKEIAERLHKTEDEVKAVFTYFDTLSNFERDLANIDTKSR</sequence>
<proteinExistence type="predicted"/>
<name>A0A8S5RSF4_9CAUD</name>
<reference evidence="1" key="1">
    <citation type="journal article" date="2021" name="Proc. Natl. Acad. Sci. U.S.A.">
        <title>A Catalog of Tens of Thousands of Viruses from Human Metagenomes Reveals Hidden Associations with Chronic Diseases.</title>
        <authorList>
            <person name="Tisza M.J."/>
            <person name="Buck C.B."/>
        </authorList>
    </citation>
    <scope>NUCLEOTIDE SEQUENCE</scope>
    <source>
        <strain evidence="1">CtES717</strain>
    </source>
</reference>
<dbReference type="EMBL" id="BK057795">
    <property type="protein sequence ID" value="DAE92201.1"/>
    <property type="molecule type" value="Genomic_DNA"/>
</dbReference>
<organism evidence="1">
    <name type="scientific">Siphoviridae sp. ctES717</name>
    <dbReference type="NCBI Taxonomy" id="2827564"/>
    <lineage>
        <taxon>Viruses</taxon>
        <taxon>Duplodnaviria</taxon>
        <taxon>Heunggongvirae</taxon>
        <taxon>Uroviricota</taxon>
        <taxon>Caudoviricetes</taxon>
    </lineage>
</organism>
<protein>
    <submittedName>
        <fullName evidence="1">Uncharacterized protein</fullName>
    </submittedName>
</protein>
<accession>A0A8S5RSF4</accession>